<dbReference type="EMBL" id="GL883014">
    <property type="protein sequence ID" value="EGG19538.1"/>
    <property type="molecule type" value="Genomic_DNA"/>
</dbReference>
<name>F4PXM8_CACFS</name>
<reference evidence="2" key="1">
    <citation type="journal article" date="2011" name="Genome Res.">
        <title>Phylogeny-wide analysis of social amoeba genomes highlights ancient origins for complex intercellular communication.</title>
        <authorList>
            <person name="Heidel A.J."/>
            <person name="Lawal H.M."/>
            <person name="Felder M."/>
            <person name="Schilde C."/>
            <person name="Helps N.R."/>
            <person name="Tunggal B."/>
            <person name="Rivero F."/>
            <person name="John U."/>
            <person name="Schleicher M."/>
            <person name="Eichinger L."/>
            <person name="Platzer M."/>
            <person name="Noegel A.A."/>
            <person name="Schaap P."/>
            <person name="Gloeckner G."/>
        </authorList>
    </citation>
    <scope>NUCLEOTIDE SEQUENCE [LARGE SCALE GENOMIC DNA]</scope>
    <source>
        <strain evidence="2">SH3</strain>
    </source>
</reference>
<dbReference type="AlphaFoldDB" id="F4PXM8"/>
<proteinExistence type="predicted"/>
<dbReference type="OrthoDB" id="9971971at2759"/>
<evidence type="ECO:0000313" key="1">
    <source>
        <dbReference type="EMBL" id="EGG19538.1"/>
    </source>
</evidence>
<gene>
    <name evidence="1" type="ORF">DFA_00116</name>
</gene>
<organism evidence="1 2">
    <name type="scientific">Cavenderia fasciculata</name>
    <name type="common">Slime mold</name>
    <name type="synonym">Dictyostelium fasciculatum</name>
    <dbReference type="NCBI Taxonomy" id="261658"/>
    <lineage>
        <taxon>Eukaryota</taxon>
        <taxon>Amoebozoa</taxon>
        <taxon>Evosea</taxon>
        <taxon>Eumycetozoa</taxon>
        <taxon>Dictyostelia</taxon>
        <taxon>Acytosteliales</taxon>
        <taxon>Cavenderiaceae</taxon>
        <taxon>Cavenderia</taxon>
    </lineage>
</organism>
<dbReference type="OMA" id="EGDIGWA"/>
<dbReference type="KEGG" id="dfa:DFA_00116"/>
<keyword evidence="2" id="KW-1185">Reference proteome</keyword>
<protein>
    <submittedName>
        <fullName evidence="1">Uncharacterized protein</fullName>
    </submittedName>
</protein>
<dbReference type="Proteomes" id="UP000007797">
    <property type="component" value="Unassembled WGS sequence"/>
</dbReference>
<evidence type="ECO:0000313" key="2">
    <source>
        <dbReference type="Proteomes" id="UP000007797"/>
    </source>
</evidence>
<dbReference type="RefSeq" id="XP_004357832.1">
    <property type="nucleotide sequence ID" value="XM_004357775.1"/>
</dbReference>
<dbReference type="GeneID" id="14871652"/>
<accession>F4PXM8</accession>
<sequence length="216" mass="23809">MGCRLVYNDSMFIILIYFDSSLLLRTIIYTESEETPPYANNMVPAPFKGGRGMTYYDWSNQAMHEVYYDFCVPIFSNGSDWSCDFINVKGVSYIVTHDDAPSDVPPCCVFGDPWYPPSPNFITGCGATQNVSAPLNGQEIDYWTIYLPGSGGLFGYGFYANGSSTAGWTPGSFFFAAAPSGWTIQNFENFRQTTPPASAWVLPDSCNNAQPCPPQG</sequence>